<evidence type="ECO:0000313" key="8">
    <source>
        <dbReference type="Proteomes" id="UP000694941"/>
    </source>
</evidence>
<evidence type="ECO:0000259" key="7">
    <source>
        <dbReference type="PROSITE" id="PS50923"/>
    </source>
</evidence>
<feature type="domain" description="Sushi" evidence="7">
    <location>
        <begin position="337"/>
        <end position="393"/>
    </location>
</feature>
<accession>A0ABM1SWG4</accession>
<evidence type="ECO:0000256" key="2">
    <source>
        <dbReference type="ARBA" id="ARBA00022737"/>
    </source>
</evidence>
<feature type="domain" description="Sushi" evidence="7">
    <location>
        <begin position="454"/>
        <end position="519"/>
    </location>
</feature>
<feature type="disulfide bond" evidence="5">
    <location>
        <begin position="364"/>
        <end position="391"/>
    </location>
</feature>
<keyword evidence="5" id="KW-0768">Sushi</keyword>
<evidence type="ECO:0000313" key="9">
    <source>
        <dbReference type="RefSeq" id="XP_022247970.1"/>
    </source>
</evidence>
<name>A0ABM1SWG4_LIMPO</name>
<dbReference type="SUPFAM" id="SSF57535">
    <property type="entry name" value="Complement control module/SCR domain"/>
    <property type="match status" value="4"/>
</dbReference>
<dbReference type="SMART" id="SM00004">
    <property type="entry name" value="NL"/>
    <property type="match status" value="1"/>
</dbReference>
<dbReference type="InterPro" id="IPR035976">
    <property type="entry name" value="Sushi/SCR/CCP_sf"/>
</dbReference>
<feature type="domain" description="Sushi" evidence="7">
    <location>
        <begin position="520"/>
        <end position="574"/>
    </location>
</feature>
<comment type="caution">
    <text evidence="5">Lacks conserved residue(s) required for the propagation of feature annotation.</text>
</comment>
<keyword evidence="1" id="KW-0732">Signal</keyword>
<dbReference type="Proteomes" id="UP000694941">
    <property type="component" value="Unplaced"/>
</dbReference>
<evidence type="ECO:0000256" key="1">
    <source>
        <dbReference type="ARBA" id="ARBA00022729"/>
    </source>
</evidence>
<keyword evidence="4" id="KW-0325">Glycoprotein</keyword>
<keyword evidence="3 5" id="KW-1015">Disulfide bond</keyword>
<dbReference type="Pfam" id="PF00084">
    <property type="entry name" value="Sushi"/>
    <property type="match status" value="3"/>
</dbReference>
<evidence type="ECO:0000256" key="4">
    <source>
        <dbReference type="ARBA" id="ARBA00023180"/>
    </source>
</evidence>
<proteinExistence type="predicted"/>
<dbReference type="RefSeq" id="XP_022247970.1">
    <property type="nucleotide sequence ID" value="XM_022392262.1"/>
</dbReference>
<dbReference type="InterPro" id="IPR000800">
    <property type="entry name" value="Notch_dom"/>
</dbReference>
<dbReference type="InterPro" id="IPR011936">
    <property type="entry name" value="Myxo_disulph_rpt"/>
</dbReference>
<feature type="compositionally biased region" description="Basic and acidic residues" evidence="6">
    <location>
        <begin position="708"/>
        <end position="721"/>
    </location>
</feature>
<dbReference type="PANTHER" id="PTHR46130">
    <property type="entry name" value="LAMGL DOMAIN-CONTAINING PROTEIN"/>
    <property type="match status" value="1"/>
</dbReference>
<reference evidence="9" key="1">
    <citation type="submission" date="2025-08" db="UniProtKB">
        <authorList>
            <consortium name="RefSeq"/>
        </authorList>
    </citation>
    <scope>IDENTIFICATION</scope>
    <source>
        <tissue evidence="9">Muscle</tissue>
    </source>
</reference>
<protein>
    <submittedName>
        <fullName evidence="9">Pappalysin-1-like</fullName>
    </submittedName>
</protein>
<sequence>MSIAYPNQYVMLQQYPRRQSRDYLLKKNGKIKVARTKELNGFLSYSEVIKKQTYTYAVKAWLGSRETFFSPSLKYLHGNETCGDGKISRSSGEECDDGNLVDGDGCSKQCKVEKYFLCRGIPSSCYWYKGDGVCEHFEQFSNPRDCGFHTPLGFRDQWASEVKTNEPHTLQCSPQVIIGPPAKPGICEASPNTSHSWYPCDGVNNNDFWLQALFSDTVVATSVSIYFSSDGISAISHDSSELTIELLDTEGSSHLMGKFFLSCDRNPLEVPWFQDLSQPFFHTKAVKISFVNSRIAVSGILLRSSRFLDPIALSQCLPRQLYSPTLRRCVDYLCQKPRCQQPLVKNAFLNCTGYEDGDVCRWYCEDGYVAFSTDKSITCNDGEWTGEPILCKPLDCGFPRIPHADAGCPEGTTFGKQCNFKCRPPARLKGDDALSAVSCLKTGQWSSPTSECQVTCVAPSPPTHAVLISQQCKITDSFQYGQRCWYRCKLGYHVSGYSERSQYLRCGDRGVWYGPHCVPDSCPPMHAMYSGVYNCTNGFLYGSECTFYCPNRKPTVRRCEVDGVWNEPFPLCSPGGGFCKKPKPEQKGVEFHCDGVIIGGACNVSCQTYDHQLTLETADKYIKFDEQKITCTARQRWYPDPSSIFCVEKCKEMFIGDSYCDGINNRELCHWDGGDCCQSTVKGHEVKPFPAHCKTDCRCLDPNAVENNRDTDKKQSKEFVTKRRYRHGG</sequence>
<dbReference type="SMART" id="SM00032">
    <property type="entry name" value="CCP"/>
    <property type="match status" value="4"/>
</dbReference>
<dbReference type="InterPro" id="IPR000436">
    <property type="entry name" value="Sushi_SCR_CCP_dom"/>
</dbReference>
<evidence type="ECO:0000256" key="5">
    <source>
        <dbReference type="PROSITE-ProRule" id="PRU00302"/>
    </source>
</evidence>
<dbReference type="PROSITE" id="PS50923">
    <property type="entry name" value="SUSHI"/>
    <property type="match status" value="3"/>
</dbReference>
<feature type="region of interest" description="Disordered" evidence="6">
    <location>
        <begin position="708"/>
        <end position="729"/>
    </location>
</feature>
<dbReference type="Pfam" id="PF13948">
    <property type="entry name" value="DUF4215"/>
    <property type="match status" value="1"/>
</dbReference>
<dbReference type="CDD" id="cd00033">
    <property type="entry name" value="CCP"/>
    <property type="match status" value="4"/>
</dbReference>
<dbReference type="InterPro" id="IPR043543">
    <property type="entry name" value="PAPPA/PAPPA2"/>
</dbReference>
<gene>
    <name evidence="9" type="primary">LOC106464531</name>
</gene>
<evidence type="ECO:0000256" key="6">
    <source>
        <dbReference type="SAM" id="MobiDB-lite"/>
    </source>
</evidence>
<keyword evidence="2" id="KW-0677">Repeat</keyword>
<keyword evidence="8" id="KW-1185">Reference proteome</keyword>
<organism evidence="8 9">
    <name type="scientific">Limulus polyphemus</name>
    <name type="common">Atlantic horseshoe crab</name>
    <dbReference type="NCBI Taxonomy" id="6850"/>
    <lineage>
        <taxon>Eukaryota</taxon>
        <taxon>Metazoa</taxon>
        <taxon>Ecdysozoa</taxon>
        <taxon>Arthropoda</taxon>
        <taxon>Chelicerata</taxon>
        <taxon>Merostomata</taxon>
        <taxon>Xiphosura</taxon>
        <taxon>Limulidae</taxon>
        <taxon>Limulus</taxon>
    </lineage>
</organism>
<dbReference type="NCBIfam" id="TIGR02232">
    <property type="entry name" value="myxo_disulf_rpt"/>
    <property type="match status" value="1"/>
</dbReference>
<dbReference type="PANTHER" id="PTHR46130:SF3">
    <property type="entry name" value="CHROMOSOME UNDETERMINED SCAFFOLD_33, WHOLE GENOME SHOTGUN SEQUENCE"/>
    <property type="match status" value="1"/>
</dbReference>
<evidence type="ECO:0000256" key="3">
    <source>
        <dbReference type="ARBA" id="ARBA00023157"/>
    </source>
</evidence>
<dbReference type="Gene3D" id="2.10.70.10">
    <property type="entry name" value="Complement Module, domain 1"/>
    <property type="match status" value="4"/>
</dbReference>
<dbReference type="GeneID" id="106464531"/>